<sequence>MISLTALAISVLWAVAALSSGTRATPAAARRTAACWATGLLAVSLIPAVARPADPLGAWLGLPIAAWAPGTALAAVCVCGLLATALAPAADHPPRTVALVCLLFAAATGHLAVRHPVADALLWACSIALAWPFLRGPGYLMAQAAGMACAGWGVPLGALARSVAWTTRAPMAVLVAVTAVPVHATALPTPVRTAAAAFAAVAAAYALAQVDVRRVLAGLALSLNGFLLAGVAWQALAIAVSGLAMTTAALEARRGGLSLAIPNGSLTETPRLAVAFLVFGLAAVGFPPLLGFAGVHHAIEATPLLALAAAVNGITVLRAFLRLFGGVVHRTGEHDLTRMERYAVTIAAATLVAGVLV</sequence>
<feature type="transmembrane region" description="Helical" evidence="1">
    <location>
        <begin position="96"/>
        <end position="113"/>
    </location>
</feature>
<keyword evidence="1" id="KW-0812">Transmembrane</keyword>
<feature type="transmembrane region" description="Helical" evidence="1">
    <location>
        <begin position="304"/>
        <end position="321"/>
    </location>
</feature>
<feature type="transmembrane region" description="Helical" evidence="1">
    <location>
        <begin position="167"/>
        <end position="184"/>
    </location>
</feature>
<proteinExistence type="predicted"/>
<accession>A0A918LHX3</accession>
<feature type="transmembrane region" description="Helical" evidence="1">
    <location>
        <begin position="272"/>
        <end position="292"/>
    </location>
</feature>
<comment type="caution">
    <text evidence="2">The sequence shown here is derived from an EMBL/GenBank/DDBJ whole genome shotgun (WGS) entry which is preliminary data.</text>
</comment>
<name>A0A918LHX3_9PSEU</name>
<feature type="transmembrane region" description="Helical" evidence="1">
    <location>
        <begin position="65"/>
        <end position="90"/>
    </location>
</feature>
<reference evidence="2" key="2">
    <citation type="submission" date="2020-09" db="EMBL/GenBank/DDBJ databases">
        <authorList>
            <person name="Sun Q."/>
            <person name="Ohkuma M."/>
        </authorList>
    </citation>
    <scope>NUCLEOTIDE SEQUENCE</scope>
    <source>
        <strain evidence="2">JCM 3276</strain>
    </source>
</reference>
<keyword evidence="1" id="KW-1133">Transmembrane helix</keyword>
<dbReference type="AlphaFoldDB" id="A0A918LHX3"/>
<feature type="transmembrane region" description="Helical" evidence="1">
    <location>
        <begin position="34"/>
        <end position="53"/>
    </location>
</feature>
<gene>
    <name evidence="2" type="ORF">GCM10010171_55910</name>
</gene>
<protein>
    <recommendedName>
        <fullName evidence="4">NADH:quinone oxidoreductase/Mrp antiporter membrane subunit domain-containing protein</fullName>
    </recommendedName>
</protein>
<evidence type="ECO:0000313" key="3">
    <source>
        <dbReference type="Proteomes" id="UP000660680"/>
    </source>
</evidence>
<feature type="transmembrane region" description="Helical" evidence="1">
    <location>
        <begin position="140"/>
        <end position="160"/>
    </location>
</feature>
<feature type="transmembrane region" description="Helical" evidence="1">
    <location>
        <begin position="190"/>
        <end position="208"/>
    </location>
</feature>
<evidence type="ECO:0000313" key="2">
    <source>
        <dbReference type="EMBL" id="GGS53405.1"/>
    </source>
</evidence>
<evidence type="ECO:0008006" key="4">
    <source>
        <dbReference type="Google" id="ProtNLM"/>
    </source>
</evidence>
<dbReference type="Proteomes" id="UP000660680">
    <property type="component" value="Unassembled WGS sequence"/>
</dbReference>
<feature type="transmembrane region" description="Helical" evidence="1">
    <location>
        <begin position="341"/>
        <end position="356"/>
    </location>
</feature>
<evidence type="ECO:0000256" key="1">
    <source>
        <dbReference type="SAM" id="Phobius"/>
    </source>
</evidence>
<organism evidence="2 3">
    <name type="scientific">Actinokineospora fastidiosa</name>
    <dbReference type="NCBI Taxonomy" id="1816"/>
    <lineage>
        <taxon>Bacteria</taxon>
        <taxon>Bacillati</taxon>
        <taxon>Actinomycetota</taxon>
        <taxon>Actinomycetes</taxon>
        <taxon>Pseudonocardiales</taxon>
        <taxon>Pseudonocardiaceae</taxon>
        <taxon>Actinokineospora</taxon>
    </lineage>
</organism>
<keyword evidence="1" id="KW-0472">Membrane</keyword>
<dbReference type="RefSeq" id="WP_189213580.1">
    <property type="nucleotide sequence ID" value="NZ_BMRB01000006.1"/>
</dbReference>
<dbReference type="EMBL" id="BMRB01000006">
    <property type="protein sequence ID" value="GGS53405.1"/>
    <property type="molecule type" value="Genomic_DNA"/>
</dbReference>
<feature type="transmembrane region" description="Helical" evidence="1">
    <location>
        <begin position="215"/>
        <end position="236"/>
    </location>
</feature>
<keyword evidence="3" id="KW-1185">Reference proteome</keyword>
<reference evidence="2" key="1">
    <citation type="journal article" date="2014" name="Int. J. Syst. Evol. Microbiol.">
        <title>Complete genome sequence of Corynebacterium casei LMG S-19264T (=DSM 44701T), isolated from a smear-ripened cheese.</title>
        <authorList>
            <consortium name="US DOE Joint Genome Institute (JGI-PGF)"/>
            <person name="Walter F."/>
            <person name="Albersmeier A."/>
            <person name="Kalinowski J."/>
            <person name="Ruckert C."/>
        </authorList>
    </citation>
    <scope>NUCLEOTIDE SEQUENCE</scope>
    <source>
        <strain evidence="2">JCM 3276</strain>
    </source>
</reference>